<dbReference type="PANTHER" id="PTHR13507">
    <property type="entry name" value="PRKR-INTERACTING PROTEIN 1"/>
    <property type="match status" value="1"/>
</dbReference>
<proteinExistence type="predicted"/>
<feature type="compositionally biased region" description="Low complexity" evidence="1">
    <location>
        <begin position="188"/>
        <end position="201"/>
    </location>
</feature>
<feature type="compositionally biased region" description="Basic and acidic residues" evidence="1">
    <location>
        <begin position="43"/>
        <end position="56"/>
    </location>
</feature>
<organism evidence="2 3">
    <name type="scientific">Pyricularia grisea</name>
    <name type="common">Crabgrass-specific blast fungus</name>
    <name type="synonym">Magnaporthe grisea</name>
    <dbReference type="NCBI Taxonomy" id="148305"/>
    <lineage>
        <taxon>Eukaryota</taxon>
        <taxon>Fungi</taxon>
        <taxon>Dikarya</taxon>
        <taxon>Ascomycota</taxon>
        <taxon>Pezizomycotina</taxon>
        <taxon>Sordariomycetes</taxon>
        <taxon>Sordariomycetidae</taxon>
        <taxon>Magnaporthales</taxon>
        <taxon>Pyriculariaceae</taxon>
        <taxon>Pyricularia</taxon>
    </lineage>
</organism>
<evidence type="ECO:0000256" key="1">
    <source>
        <dbReference type="SAM" id="MobiDB-lite"/>
    </source>
</evidence>
<accession>A0A6P8B7G1</accession>
<name>A0A6P8B7G1_PYRGI</name>
<reference evidence="3" key="2">
    <citation type="submission" date="2019-10" db="EMBL/GenBank/DDBJ databases">
        <authorList>
            <consortium name="NCBI Genome Project"/>
        </authorList>
    </citation>
    <scope>NUCLEOTIDE SEQUENCE</scope>
    <source>
        <strain evidence="3">NI907</strain>
    </source>
</reference>
<dbReference type="Proteomes" id="UP000515153">
    <property type="component" value="Chromosome I"/>
</dbReference>
<dbReference type="GO" id="GO:0003725">
    <property type="term" value="F:double-stranded RNA binding"/>
    <property type="evidence" value="ECO:0007669"/>
    <property type="project" value="InterPro"/>
</dbReference>
<reference evidence="2 3" key="1">
    <citation type="journal article" date="2019" name="Mol. Biol. Evol.">
        <title>Blast fungal genomes show frequent chromosomal changes, gene gains and losses, and effector gene turnover.</title>
        <authorList>
            <person name="Gomez Luciano L.B."/>
            <person name="Jason Tsai I."/>
            <person name="Chuma I."/>
            <person name="Tosa Y."/>
            <person name="Chen Y.H."/>
            <person name="Li J.Y."/>
            <person name="Li M.Y."/>
            <person name="Jade Lu M.Y."/>
            <person name="Nakayashiki H."/>
            <person name="Li W.H."/>
        </authorList>
    </citation>
    <scope>NUCLEOTIDE SEQUENCE [LARGE SCALE GENOMIC DNA]</scope>
    <source>
        <strain evidence="2 3">NI907</strain>
    </source>
</reference>
<dbReference type="Pfam" id="PF06658">
    <property type="entry name" value="DUF1168"/>
    <property type="match status" value="1"/>
</dbReference>
<feature type="region of interest" description="Disordered" evidence="1">
    <location>
        <begin position="1"/>
        <end position="222"/>
    </location>
</feature>
<dbReference type="RefSeq" id="XP_030983100.1">
    <property type="nucleotide sequence ID" value="XM_031125723.1"/>
</dbReference>
<dbReference type="GO" id="GO:0019901">
    <property type="term" value="F:protein kinase binding"/>
    <property type="evidence" value="ECO:0007669"/>
    <property type="project" value="TreeGrafter"/>
</dbReference>
<feature type="compositionally biased region" description="Basic residues" evidence="1">
    <location>
        <begin position="126"/>
        <end position="139"/>
    </location>
</feature>
<evidence type="ECO:0008006" key="4">
    <source>
        <dbReference type="Google" id="ProtNLM"/>
    </source>
</evidence>
<protein>
    <recommendedName>
        <fullName evidence="4">DUF1168 domain-containing protein</fullName>
    </recommendedName>
</protein>
<dbReference type="GeneID" id="41960632"/>
<dbReference type="InterPro" id="IPR009548">
    <property type="entry name" value="Prkrip1"/>
</dbReference>
<dbReference type="GO" id="GO:0005730">
    <property type="term" value="C:nucleolus"/>
    <property type="evidence" value="ECO:0007669"/>
    <property type="project" value="TreeGrafter"/>
</dbReference>
<keyword evidence="2" id="KW-1185">Reference proteome</keyword>
<dbReference type="AlphaFoldDB" id="A0A6P8B7G1"/>
<sequence>MSGEGPESVPTSADPRSKRPTKKRALTPVSEQAAHLDALFAKPDQEIRFPTGDKKPRLAAPPEIVTNVQGSSAGAGSGEFHVYKASRRRENERLRVMDEELKKEQEKQEFERRRAENGTKDDEKTRKNREKREKKKAAKLRAIQADKSKSNTEAAKAAKSGGDDSGDGDGGGDGKNEGSDAGLQPISAVMAAAAETARAEASNGNGTPGSAQTPGIVIHDDD</sequence>
<dbReference type="KEGG" id="pgri:PgNI_05692"/>
<feature type="compositionally biased region" description="Basic and acidic residues" evidence="1">
    <location>
        <begin position="88"/>
        <end position="125"/>
    </location>
</feature>
<gene>
    <name evidence="3" type="ORF">PgNI_05692</name>
</gene>
<dbReference type="GO" id="GO:0004860">
    <property type="term" value="F:protein kinase inhibitor activity"/>
    <property type="evidence" value="ECO:0007669"/>
    <property type="project" value="TreeGrafter"/>
</dbReference>
<reference evidence="3" key="3">
    <citation type="submission" date="2025-08" db="UniProtKB">
        <authorList>
            <consortium name="RefSeq"/>
        </authorList>
    </citation>
    <scope>IDENTIFICATION</scope>
    <source>
        <strain evidence="3">NI907</strain>
    </source>
</reference>
<feature type="compositionally biased region" description="Polar residues" evidence="1">
    <location>
        <begin position="202"/>
        <end position="213"/>
    </location>
</feature>
<dbReference type="PANTHER" id="PTHR13507:SF0">
    <property type="entry name" value="PRKR-INTERACTING PROTEIN 1"/>
    <property type="match status" value="1"/>
</dbReference>
<evidence type="ECO:0000313" key="2">
    <source>
        <dbReference type="Proteomes" id="UP000515153"/>
    </source>
</evidence>
<evidence type="ECO:0000313" key="3">
    <source>
        <dbReference type="RefSeq" id="XP_030983100.1"/>
    </source>
</evidence>